<dbReference type="EMBL" id="JAULSR010000007">
    <property type="protein sequence ID" value="KAK0614953.1"/>
    <property type="molecule type" value="Genomic_DNA"/>
</dbReference>
<dbReference type="SUPFAM" id="SSF53335">
    <property type="entry name" value="S-adenosyl-L-methionine-dependent methyltransferases"/>
    <property type="match status" value="1"/>
</dbReference>
<reference evidence="5" key="1">
    <citation type="submission" date="2023-06" db="EMBL/GenBank/DDBJ databases">
        <title>Genome-scale phylogeny and comparative genomics of the fungal order Sordariales.</title>
        <authorList>
            <consortium name="Lawrence Berkeley National Laboratory"/>
            <person name="Hensen N."/>
            <person name="Bonometti L."/>
            <person name="Westerberg I."/>
            <person name="Brannstrom I.O."/>
            <person name="Guillou S."/>
            <person name="Cros-Aarteil S."/>
            <person name="Calhoun S."/>
            <person name="Haridas S."/>
            <person name="Kuo A."/>
            <person name="Mondo S."/>
            <person name="Pangilinan J."/>
            <person name="Riley R."/>
            <person name="LaButti K."/>
            <person name="Andreopoulos B."/>
            <person name="Lipzen A."/>
            <person name="Chen C."/>
            <person name="Yanf M."/>
            <person name="Daum C."/>
            <person name="Ng V."/>
            <person name="Clum A."/>
            <person name="Steindorff A."/>
            <person name="Ohm R."/>
            <person name="Martin F."/>
            <person name="Silar P."/>
            <person name="Natvig D."/>
            <person name="Lalanne C."/>
            <person name="Gautier V."/>
            <person name="Ament-velasquez S.L."/>
            <person name="Kruys A."/>
            <person name="Hutchinson M.I."/>
            <person name="Powell A.J."/>
            <person name="Barry K."/>
            <person name="Miller A.N."/>
            <person name="Grigoriev I.V."/>
            <person name="Debuchy R."/>
            <person name="Gladieux P."/>
            <person name="Thoren M.H."/>
            <person name="Johannesson H."/>
        </authorList>
    </citation>
    <scope>NUCLEOTIDE SEQUENCE</scope>
    <source>
        <strain evidence="5">SMH3391-2</strain>
    </source>
</reference>
<gene>
    <name evidence="5" type="ORF">B0T17DRAFT_510775</name>
</gene>
<dbReference type="SUPFAM" id="SSF46785">
    <property type="entry name" value="Winged helix' DNA-binding domain"/>
    <property type="match status" value="1"/>
</dbReference>
<feature type="domain" description="O-methyltransferase C-terminal" evidence="4">
    <location>
        <begin position="275"/>
        <end position="425"/>
    </location>
</feature>
<sequence length="453" mass="49542">MAEHEQTLESLAAAVSQAAKAITSYLNAHSLTLPSFSEDGPADYPKAPELSEARFQLLESLMDMTHLALGPTDFSLTQPLFANHDGMTLDILTEFGFFSAVPLGGSATYGEIARATTLPESIVRRVLRYAATLRLFAEAPLGSDNIVHTATTAYLARNPKMQSWVSHMMQEGRPAVMHGTESLRKYSAGRELPSQEVIEAGFSLADLDKTGHPVSYWDYVKHTPEGKPAGFRAKRFAEAMQAATAASATNPTEVIKFGFDWESLGEATVVDMPISLTKVGGSSGHVSLLLANAFPKLNIVVQDMAETEGAFHALIPPELRSRVTFQPHDFFNPQPTPADVYLLKSILHDWSDKYATEILRNLLVTLKPGGRILLCEPVNPPTYDSEGKPSLPGLVRRTIAAADLQMLVGCSSLERSLEDWQRVAKLTDERLQARRLPAFPQSHLAMVELVCEA</sequence>
<keyword evidence="6" id="KW-1185">Reference proteome</keyword>
<dbReference type="GO" id="GO:0032259">
    <property type="term" value="P:methylation"/>
    <property type="evidence" value="ECO:0007669"/>
    <property type="project" value="UniProtKB-KW"/>
</dbReference>
<keyword evidence="1" id="KW-0489">Methyltransferase</keyword>
<keyword evidence="3" id="KW-0949">S-adenosyl-L-methionine</keyword>
<keyword evidence="2" id="KW-0808">Transferase</keyword>
<dbReference type="Proteomes" id="UP001174934">
    <property type="component" value="Unassembled WGS sequence"/>
</dbReference>
<dbReference type="Gene3D" id="1.10.10.10">
    <property type="entry name" value="Winged helix-like DNA-binding domain superfamily/Winged helix DNA-binding domain"/>
    <property type="match status" value="1"/>
</dbReference>
<dbReference type="InterPro" id="IPR001077">
    <property type="entry name" value="COMT_C"/>
</dbReference>
<dbReference type="InterPro" id="IPR016461">
    <property type="entry name" value="COMT-like"/>
</dbReference>
<dbReference type="InterPro" id="IPR036388">
    <property type="entry name" value="WH-like_DNA-bd_sf"/>
</dbReference>
<protein>
    <submittedName>
        <fullName evidence="5">O-methyltransferase-domain-containing protein</fullName>
    </submittedName>
</protein>
<evidence type="ECO:0000313" key="6">
    <source>
        <dbReference type="Proteomes" id="UP001174934"/>
    </source>
</evidence>
<dbReference type="InterPro" id="IPR036390">
    <property type="entry name" value="WH_DNA-bd_sf"/>
</dbReference>
<accession>A0AA39WGH7</accession>
<dbReference type="PANTHER" id="PTHR43712">
    <property type="entry name" value="PUTATIVE (AFU_ORTHOLOGUE AFUA_4G14580)-RELATED"/>
    <property type="match status" value="1"/>
</dbReference>
<dbReference type="InterPro" id="IPR029063">
    <property type="entry name" value="SAM-dependent_MTases_sf"/>
</dbReference>
<evidence type="ECO:0000256" key="1">
    <source>
        <dbReference type="ARBA" id="ARBA00022603"/>
    </source>
</evidence>
<dbReference type="Pfam" id="PF00891">
    <property type="entry name" value="Methyltransf_2"/>
    <property type="match status" value="1"/>
</dbReference>
<dbReference type="PANTHER" id="PTHR43712:SF12">
    <property type="entry name" value="STERIGMATOCYSTIN 8-O-METHYLTRANSFERASE"/>
    <property type="match status" value="1"/>
</dbReference>
<evidence type="ECO:0000313" key="5">
    <source>
        <dbReference type="EMBL" id="KAK0614953.1"/>
    </source>
</evidence>
<evidence type="ECO:0000256" key="2">
    <source>
        <dbReference type="ARBA" id="ARBA00022679"/>
    </source>
</evidence>
<name>A0AA39WGH7_9PEZI</name>
<evidence type="ECO:0000259" key="4">
    <source>
        <dbReference type="Pfam" id="PF00891"/>
    </source>
</evidence>
<dbReference type="GO" id="GO:0008171">
    <property type="term" value="F:O-methyltransferase activity"/>
    <property type="evidence" value="ECO:0007669"/>
    <property type="project" value="InterPro"/>
</dbReference>
<dbReference type="Gene3D" id="3.40.50.150">
    <property type="entry name" value="Vaccinia Virus protein VP39"/>
    <property type="match status" value="1"/>
</dbReference>
<comment type="caution">
    <text evidence="5">The sequence shown here is derived from an EMBL/GenBank/DDBJ whole genome shotgun (WGS) entry which is preliminary data.</text>
</comment>
<evidence type="ECO:0000256" key="3">
    <source>
        <dbReference type="ARBA" id="ARBA00022691"/>
    </source>
</evidence>
<organism evidence="5 6">
    <name type="scientific">Bombardia bombarda</name>
    <dbReference type="NCBI Taxonomy" id="252184"/>
    <lineage>
        <taxon>Eukaryota</taxon>
        <taxon>Fungi</taxon>
        <taxon>Dikarya</taxon>
        <taxon>Ascomycota</taxon>
        <taxon>Pezizomycotina</taxon>
        <taxon>Sordariomycetes</taxon>
        <taxon>Sordariomycetidae</taxon>
        <taxon>Sordariales</taxon>
        <taxon>Lasiosphaeriaceae</taxon>
        <taxon>Bombardia</taxon>
    </lineage>
</organism>
<dbReference type="PROSITE" id="PS51683">
    <property type="entry name" value="SAM_OMT_II"/>
    <property type="match status" value="1"/>
</dbReference>
<dbReference type="AlphaFoldDB" id="A0AA39WGH7"/>
<proteinExistence type="predicted"/>